<dbReference type="EMBL" id="CADCXW020000020">
    <property type="protein sequence ID" value="CAD1554418.1"/>
    <property type="molecule type" value="Genomic_DNA"/>
</dbReference>
<dbReference type="GO" id="GO:0071897">
    <property type="term" value="P:DNA biosynthetic process"/>
    <property type="evidence" value="ECO:0007669"/>
    <property type="project" value="UniProtKB-ARBA"/>
</dbReference>
<reference evidence="1" key="1">
    <citation type="submission" date="2020-07" db="EMBL/GenBank/DDBJ databases">
        <authorList>
            <person name="Ferguson B K."/>
        </authorList>
    </citation>
    <scope>NUCLEOTIDE SEQUENCE</scope>
    <source>
        <strain evidence="1">L06</strain>
    </source>
</reference>
<dbReference type="AlphaFoldDB" id="A0A6V7JSJ1"/>
<dbReference type="SUPFAM" id="SSF56672">
    <property type="entry name" value="DNA/RNA polymerases"/>
    <property type="match status" value="1"/>
</dbReference>
<dbReference type="PANTHER" id="PTHR47331">
    <property type="entry name" value="PHD-TYPE DOMAIN-CONTAINING PROTEIN"/>
    <property type="match status" value="1"/>
</dbReference>
<accession>A0A6V7JSJ1</accession>
<proteinExistence type="predicted"/>
<sequence length="81" mass="9489">MYRQIMIHPDDRHYQMILWRKNVQEEPKVYDSNTVTYGTACAPFHALRCLHQLAEIHKNEYPLATDAISNNFYMDDSLSGA</sequence>
<protein>
    <submittedName>
        <fullName evidence="1">Uncharacterized protein</fullName>
    </submittedName>
</protein>
<gene>
    <name evidence="1" type="ORF">BBRV_LOCUS59331</name>
</gene>
<organism evidence="1">
    <name type="scientific">Bracon brevicornis</name>
    <dbReference type="NCBI Taxonomy" id="1563983"/>
    <lineage>
        <taxon>Eukaryota</taxon>
        <taxon>Metazoa</taxon>
        <taxon>Ecdysozoa</taxon>
        <taxon>Arthropoda</taxon>
        <taxon>Hexapoda</taxon>
        <taxon>Insecta</taxon>
        <taxon>Pterygota</taxon>
        <taxon>Neoptera</taxon>
        <taxon>Endopterygota</taxon>
        <taxon>Hymenoptera</taxon>
        <taxon>Apocrita</taxon>
        <taxon>Ichneumonoidea</taxon>
        <taxon>Braconidae</taxon>
        <taxon>Braconinae</taxon>
        <taxon>Bracon</taxon>
    </lineage>
</organism>
<dbReference type="InterPro" id="IPR043502">
    <property type="entry name" value="DNA/RNA_pol_sf"/>
</dbReference>
<evidence type="ECO:0000313" key="1">
    <source>
        <dbReference type="EMBL" id="CAD1554418.1"/>
    </source>
</evidence>
<name>A0A6V7JSJ1_9HYME</name>